<feature type="compositionally biased region" description="Polar residues" evidence="6">
    <location>
        <begin position="296"/>
        <end position="307"/>
    </location>
</feature>
<organism evidence="8 9">
    <name type="scientific">Monosiga brevicollis</name>
    <name type="common">Choanoflagellate</name>
    <dbReference type="NCBI Taxonomy" id="81824"/>
    <lineage>
        <taxon>Eukaryota</taxon>
        <taxon>Choanoflagellata</taxon>
        <taxon>Craspedida</taxon>
        <taxon>Salpingoecidae</taxon>
        <taxon>Monosiga</taxon>
    </lineage>
</organism>
<evidence type="ECO:0000256" key="4">
    <source>
        <dbReference type="ARBA" id="ARBA00022833"/>
    </source>
</evidence>
<dbReference type="FunCoup" id="A9VC46">
    <property type="interactions" value="280"/>
</dbReference>
<dbReference type="Proteomes" id="UP000001357">
    <property type="component" value="Unassembled WGS sequence"/>
</dbReference>
<keyword evidence="9" id="KW-1185">Reference proteome</keyword>
<dbReference type="KEGG" id="mbr:MONBRDRAFT_34500"/>
<feature type="compositionally biased region" description="Polar residues" evidence="6">
    <location>
        <begin position="116"/>
        <end position="127"/>
    </location>
</feature>
<proteinExistence type="predicted"/>
<evidence type="ECO:0000256" key="5">
    <source>
        <dbReference type="PROSITE-ProRule" id="PRU01371"/>
    </source>
</evidence>
<keyword evidence="2" id="KW-0677">Repeat</keyword>
<reference evidence="8 9" key="1">
    <citation type="journal article" date="2008" name="Nature">
        <title>The genome of the choanoflagellate Monosiga brevicollis and the origin of metazoans.</title>
        <authorList>
            <consortium name="JGI Sequencing"/>
            <person name="King N."/>
            <person name="Westbrook M.J."/>
            <person name="Young S.L."/>
            <person name="Kuo A."/>
            <person name="Abedin M."/>
            <person name="Chapman J."/>
            <person name="Fairclough S."/>
            <person name="Hellsten U."/>
            <person name="Isogai Y."/>
            <person name="Letunic I."/>
            <person name="Marr M."/>
            <person name="Pincus D."/>
            <person name="Putnam N."/>
            <person name="Rokas A."/>
            <person name="Wright K.J."/>
            <person name="Zuzow R."/>
            <person name="Dirks W."/>
            <person name="Good M."/>
            <person name="Goodstein D."/>
            <person name="Lemons D."/>
            <person name="Li W."/>
            <person name="Lyons J.B."/>
            <person name="Morris A."/>
            <person name="Nichols S."/>
            <person name="Richter D.J."/>
            <person name="Salamov A."/>
            <person name="Bork P."/>
            <person name="Lim W.A."/>
            <person name="Manning G."/>
            <person name="Miller W.T."/>
            <person name="McGinnis W."/>
            <person name="Shapiro H."/>
            <person name="Tjian R."/>
            <person name="Grigoriev I.V."/>
            <person name="Rokhsar D."/>
        </authorList>
    </citation>
    <scope>NUCLEOTIDE SEQUENCE [LARGE SCALE GENOMIC DNA]</scope>
    <source>
        <strain evidence="9">MX1 / ATCC 50154</strain>
    </source>
</reference>
<feature type="region of interest" description="Disordered" evidence="6">
    <location>
        <begin position="78"/>
        <end position="130"/>
    </location>
</feature>
<keyword evidence="1" id="KW-0479">Metal-binding</keyword>
<evidence type="ECO:0000256" key="6">
    <source>
        <dbReference type="SAM" id="MobiDB-lite"/>
    </source>
</evidence>
<dbReference type="eggNOG" id="KOG3940">
    <property type="taxonomic scope" value="Eukaryota"/>
</dbReference>
<feature type="compositionally biased region" description="Low complexity" evidence="6">
    <location>
        <begin position="83"/>
        <end position="97"/>
    </location>
</feature>
<dbReference type="InterPro" id="IPR026319">
    <property type="entry name" value="ZC2HC1A/B-like"/>
</dbReference>
<evidence type="ECO:0000313" key="9">
    <source>
        <dbReference type="Proteomes" id="UP000001357"/>
    </source>
</evidence>
<feature type="region of interest" description="Disordered" evidence="6">
    <location>
        <begin position="199"/>
        <end position="309"/>
    </location>
</feature>
<dbReference type="InParanoid" id="A9VC46"/>
<keyword evidence="3 5" id="KW-0863">Zinc-finger</keyword>
<keyword evidence="4" id="KW-0862">Zinc</keyword>
<dbReference type="GeneID" id="5895558"/>
<evidence type="ECO:0000256" key="2">
    <source>
        <dbReference type="ARBA" id="ARBA00022737"/>
    </source>
</evidence>
<sequence>MAMEYENYDGNIDFSQEAPMSRVQLHPCSTCGRTFNEKALGKHAPICSKTHANAARRGTFNSTRQRVEELEVKPAGTGFQASATTRPARTTRTVAKPTRAKTADTRPPPERASVAPATSNKPATTSKGDWRSKREQFLANLRAARQVTAHLKAGGDIRDLPPPTVDEHPEYVSCPTCNRRFNEDAAKRHIKFCAEQAKRASIKRNGSTKGGAKAEAVRRRTAYKPPLPGAKSSSSSVQPSPAHQRAYGDQQAPSINGQRYDSEPTPERTSKPQPPSSAAPRRRGVPADSGARASTVRRTNGTANTASRHAVEAPYATTLARLRLIPTAAFNAHTPSARPSLSTGF</sequence>
<evidence type="ECO:0000313" key="8">
    <source>
        <dbReference type="EMBL" id="EDQ84918.1"/>
    </source>
</evidence>
<dbReference type="Pfam" id="PF13913">
    <property type="entry name" value="zf-C2HC_2"/>
    <property type="match status" value="2"/>
</dbReference>
<protein>
    <recommendedName>
        <fullName evidence="7">C2HC/C3H-type domain-containing protein</fullName>
    </recommendedName>
</protein>
<evidence type="ECO:0000256" key="1">
    <source>
        <dbReference type="ARBA" id="ARBA00022723"/>
    </source>
</evidence>
<dbReference type="RefSeq" id="XP_001750259.1">
    <property type="nucleotide sequence ID" value="XM_001750207.1"/>
</dbReference>
<dbReference type="PROSITE" id="PS52027">
    <property type="entry name" value="ZF_C2HC_C3H"/>
    <property type="match status" value="2"/>
</dbReference>
<feature type="compositionally biased region" description="Basic and acidic residues" evidence="6">
    <location>
        <begin position="260"/>
        <end position="270"/>
    </location>
</feature>
<feature type="domain" description="C2HC/C3H-type" evidence="7">
    <location>
        <begin position="170"/>
        <end position="199"/>
    </location>
</feature>
<dbReference type="EMBL" id="CH991579">
    <property type="protein sequence ID" value="EDQ84918.1"/>
    <property type="molecule type" value="Genomic_DNA"/>
</dbReference>
<dbReference type="InterPro" id="IPR049899">
    <property type="entry name" value="Znf_C2HC_C3H"/>
</dbReference>
<dbReference type="OMA" id="NWRERHG"/>
<dbReference type="PANTHER" id="PTHR13555">
    <property type="entry name" value="C2H2 ZINC FINGER CGI-62-RELATED"/>
    <property type="match status" value="1"/>
</dbReference>
<evidence type="ECO:0000259" key="7">
    <source>
        <dbReference type="PROSITE" id="PS52027"/>
    </source>
</evidence>
<gene>
    <name evidence="8" type="ORF">MONBRDRAFT_34500</name>
</gene>
<dbReference type="AlphaFoldDB" id="A9VC46"/>
<feature type="domain" description="C2HC/C3H-type" evidence="7">
    <location>
        <begin position="24"/>
        <end position="53"/>
    </location>
</feature>
<dbReference type="PANTHER" id="PTHR13555:SF36">
    <property type="entry name" value="ZINC FINGER C2HC DOMAIN-CONTAINING PROTEIN 1B"/>
    <property type="match status" value="1"/>
</dbReference>
<dbReference type="Gene3D" id="3.30.160.60">
    <property type="entry name" value="Classic Zinc Finger"/>
    <property type="match status" value="1"/>
</dbReference>
<dbReference type="GO" id="GO:0008270">
    <property type="term" value="F:zinc ion binding"/>
    <property type="evidence" value="ECO:0007669"/>
    <property type="project" value="UniProtKB-KW"/>
</dbReference>
<name>A9VC46_MONBE</name>
<evidence type="ECO:0000256" key="3">
    <source>
        <dbReference type="ARBA" id="ARBA00022771"/>
    </source>
</evidence>
<accession>A9VC46</accession>